<feature type="domain" description="PDZ" evidence="5">
    <location>
        <begin position="312"/>
        <end position="354"/>
    </location>
</feature>
<dbReference type="RefSeq" id="WP_133819070.1">
    <property type="nucleotide sequence ID" value="NZ_SNZH01000007.1"/>
</dbReference>
<dbReference type="Pfam" id="PF17820">
    <property type="entry name" value="PDZ_6"/>
    <property type="match status" value="1"/>
</dbReference>
<dbReference type="SMART" id="SM00228">
    <property type="entry name" value="PDZ"/>
    <property type="match status" value="1"/>
</dbReference>
<organism evidence="6 7">
    <name type="scientific">Tahibacter aquaticus</name>
    <dbReference type="NCBI Taxonomy" id="520092"/>
    <lineage>
        <taxon>Bacteria</taxon>
        <taxon>Pseudomonadati</taxon>
        <taxon>Pseudomonadota</taxon>
        <taxon>Gammaproteobacteria</taxon>
        <taxon>Lysobacterales</taxon>
        <taxon>Rhodanobacteraceae</taxon>
        <taxon>Tahibacter</taxon>
    </lineage>
</organism>
<comment type="similarity">
    <text evidence="1">Belongs to the peptidase S1C family.</text>
</comment>
<dbReference type="GO" id="GO:0004252">
    <property type="term" value="F:serine-type endopeptidase activity"/>
    <property type="evidence" value="ECO:0007669"/>
    <property type="project" value="InterPro"/>
</dbReference>
<evidence type="ECO:0000256" key="1">
    <source>
        <dbReference type="ARBA" id="ARBA00010541"/>
    </source>
</evidence>
<dbReference type="Gene3D" id="2.40.10.120">
    <property type="match status" value="1"/>
</dbReference>
<dbReference type="SUPFAM" id="SSF50156">
    <property type="entry name" value="PDZ domain-like"/>
    <property type="match status" value="1"/>
</dbReference>
<keyword evidence="7" id="KW-1185">Reference proteome</keyword>
<dbReference type="PROSITE" id="PS50106">
    <property type="entry name" value="PDZ"/>
    <property type="match status" value="1"/>
</dbReference>
<evidence type="ECO:0000256" key="4">
    <source>
        <dbReference type="ARBA" id="ARBA00022825"/>
    </source>
</evidence>
<sequence>MKPAFRALAFVLQFATLGLAIAFIVTRLWPEIPARLRGGAETAGSSVNASAAAMPQAPVAAAGNLGTGPVSYADAVAHAAPAVVNIYANKVIASQRRLVQVDPLTQRMLGGISVGPPAYRREQSLGSGVIVSPDGYVLTNNHVIARSNDIQVLLYDGRIATARLVGGDEDTDLAVLKIDATDLPSMKLDEAPAVNVGDVVLAIGNPIGLGKTVTMGIASAIDRQLDQWAYEDFIQTDAAINSGNSGGALVNARGELVGINTANVPQRQIAEGIGFAIPVATAKGVLDQIVEHGMVVRGWLGVEYGRMPIPAGTTLATAVRGAQVLGVYPQSPADKAGLQVGDVLLSFNGEEIDDALELRKREAAAAPGSKAHVSGLRAGIAFEADVTLVQRPVLNRIQIPTG</sequence>
<keyword evidence="4" id="KW-0720">Serine protease</keyword>
<keyword evidence="3" id="KW-0378">Hydrolase</keyword>
<reference evidence="6 7" key="1">
    <citation type="submission" date="2019-03" db="EMBL/GenBank/DDBJ databases">
        <title>Genomic Encyclopedia of Type Strains, Phase IV (KMG-IV): sequencing the most valuable type-strain genomes for metagenomic binning, comparative biology and taxonomic classification.</title>
        <authorList>
            <person name="Goeker M."/>
        </authorList>
    </citation>
    <scope>NUCLEOTIDE SEQUENCE [LARGE SCALE GENOMIC DNA]</scope>
    <source>
        <strain evidence="6 7">DSM 21667</strain>
    </source>
</reference>
<keyword evidence="2 6" id="KW-0645">Protease</keyword>
<dbReference type="SUPFAM" id="SSF50494">
    <property type="entry name" value="Trypsin-like serine proteases"/>
    <property type="match status" value="1"/>
</dbReference>
<protein>
    <submittedName>
        <fullName evidence="6">Serine protease DegS/serine protease DegQ</fullName>
    </submittedName>
</protein>
<dbReference type="PRINTS" id="PR00834">
    <property type="entry name" value="PROTEASES2C"/>
</dbReference>
<dbReference type="AlphaFoldDB" id="A0A4R6YWG1"/>
<gene>
    <name evidence="6" type="ORF">DFR29_107166</name>
</gene>
<name>A0A4R6YWG1_9GAMM</name>
<dbReference type="GO" id="GO:0006508">
    <property type="term" value="P:proteolysis"/>
    <property type="evidence" value="ECO:0007669"/>
    <property type="project" value="UniProtKB-KW"/>
</dbReference>
<dbReference type="InterPro" id="IPR009003">
    <property type="entry name" value="Peptidase_S1_PA"/>
</dbReference>
<dbReference type="EMBL" id="SNZH01000007">
    <property type="protein sequence ID" value="TDR43158.1"/>
    <property type="molecule type" value="Genomic_DNA"/>
</dbReference>
<evidence type="ECO:0000256" key="2">
    <source>
        <dbReference type="ARBA" id="ARBA00022670"/>
    </source>
</evidence>
<comment type="caution">
    <text evidence="6">The sequence shown here is derived from an EMBL/GenBank/DDBJ whole genome shotgun (WGS) entry which is preliminary data.</text>
</comment>
<dbReference type="OrthoDB" id="9758917at2"/>
<evidence type="ECO:0000313" key="6">
    <source>
        <dbReference type="EMBL" id="TDR43158.1"/>
    </source>
</evidence>
<dbReference type="Pfam" id="PF13365">
    <property type="entry name" value="Trypsin_2"/>
    <property type="match status" value="1"/>
</dbReference>
<evidence type="ECO:0000313" key="7">
    <source>
        <dbReference type="Proteomes" id="UP000295293"/>
    </source>
</evidence>
<dbReference type="PANTHER" id="PTHR22939:SF129">
    <property type="entry name" value="SERINE PROTEASE HTRA2, MITOCHONDRIAL"/>
    <property type="match status" value="1"/>
</dbReference>
<accession>A0A4R6YWG1</accession>
<proteinExistence type="inferred from homology"/>
<dbReference type="InterPro" id="IPR001940">
    <property type="entry name" value="Peptidase_S1C"/>
</dbReference>
<dbReference type="Gene3D" id="2.30.42.10">
    <property type="match status" value="1"/>
</dbReference>
<dbReference type="InterPro" id="IPR036034">
    <property type="entry name" value="PDZ_sf"/>
</dbReference>
<evidence type="ECO:0000256" key="3">
    <source>
        <dbReference type="ARBA" id="ARBA00022801"/>
    </source>
</evidence>
<dbReference type="InterPro" id="IPR001478">
    <property type="entry name" value="PDZ"/>
</dbReference>
<dbReference type="PANTHER" id="PTHR22939">
    <property type="entry name" value="SERINE PROTEASE FAMILY S1C HTRA-RELATED"/>
    <property type="match status" value="1"/>
</dbReference>
<dbReference type="Proteomes" id="UP000295293">
    <property type="component" value="Unassembled WGS sequence"/>
</dbReference>
<evidence type="ECO:0000259" key="5">
    <source>
        <dbReference type="PROSITE" id="PS50106"/>
    </source>
</evidence>
<dbReference type="InterPro" id="IPR041489">
    <property type="entry name" value="PDZ_6"/>
</dbReference>